<protein>
    <submittedName>
        <fullName evidence="2">Uncharacterized protein</fullName>
    </submittedName>
</protein>
<gene>
    <name evidence="2" type="ORF">BD626DRAFT_576437</name>
</gene>
<feature type="compositionally biased region" description="Polar residues" evidence="1">
    <location>
        <begin position="102"/>
        <end position="118"/>
    </location>
</feature>
<name>A0A550BTJ4_9AGAR</name>
<reference evidence="2 3" key="1">
    <citation type="journal article" date="2019" name="New Phytol.">
        <title>Comparative genomics reveals unique wood-decay strategies and fruiting body development in the Schizophyllaceae.</title>
        <authorList>
            <person name="Almasi E."/>
            <person name="Sahu N."/>
            <person name="Krizsan K."/>
            <person name="Balint B."/>
            <person name="Kovacs G.M."/>
            <person name="Kiss B."/>
            <person name="Cseklye J."/>
            <person name="Drula E."/>
            <person name="Henrissat B."/>
            <person name="Nagy I."/>
            <person name="Chovatia M."/>
            <person name="Adam C."/>
            <person name="LaButti K."/>
            <person name="Lipzen A."/>
            <person name="Riley R."/>
            <person name="Grigoriev I.V."/>
            <person name="Nagy L.G."/>
        </authorList>
    </citation>
    <scope>NUCLEOTIDE SEQUENCE [LARGE SCALE GENOMIC DNA]</scope>
    <source>
        <strain evidence="2 3">NL-1724</strain>
    </source>
</reference>
<feature type="compositionally biased region" description="Low complexity" evidence="1">
    <location>
        <begin position="129"/>
        <end position="145"/>
    </location>
</feature>
<sequence>MSHMRALSLARAKCLHQRELSASTGVSSAPRGLRAGALGSPIAADPTRERVPPLSTRTPSAAAPSLPVARSSGPEAPTLLQTVPRPIEHQNDVPSIDRDTQRCATNVNSALGTPNDSPAQLGDNRGGDAATTNTASARASPRWRL</sequence>
<evidence type="ECO:0000313" key="3">
    <source>
        <dbReference type="Proteomes" id="UP000320762"/>
    </source>
</evidence>
<organism evidence="2 3">
    <name type="scientific">Schizophyllum amplum</name>
    <dbReference type="NCBI Taxonomy" id="97359"/>
    <lineage>
        <taxon>Eukaryota</taxon>
        <taxon>Fungi</taxon>
        <taxon>Dikarya</taxon>
        <taxon>Basidiomycota</taxon>
        <taxon>Agaricomycotina</taxon>
        <taxon>Agaricomycetes</taxon>
        <taxon>Agaricomycetidae</taxon>
        <taxon>Agaricales</taxon>
        <taxon>Schizophyllaceae</taxon>
        <taxon>Schizophyllum</taxon>
    </lineage>
</organism>
<keyword evidence="3" id="KW-1185">Reference proteome</keyword>
<dbReference type="Proteomes" id="UP000320762">
    <property type="component" value="Unassembled WGS sequence"/>
</dbReference>
<evidence type="ECO:0000313" key="2">
    <source>
        <dbReference type="EMBL" id="TRM55852.1"/>
    </source>
</evidence>
<proteinExistence type="predicted"/>
<dbReference type="AlphaFoldDB" id="A0A550BTJ4"/>
<dbReference type="EMBL" id="VDMD01000090">
    <property type="protein sequence ID" value="TRM55852.1"/>
    <property type="molecule type" value="Genomic_DNA"/>
</dbReference>
<accession>A0A550BTJ4</accession>
<evidence type="ECO:0000256" key="1">
    <source>
        <dbReference type="SAM" id="MobiDB-lite"/>
    </source>
</evidence>
<comment type="caution">
    <text evidence="2">The sequence shown here is derived from an EMBL/GenBank/DDBJ whole genome shotgun (WGS) entry which is preliminary data.</text>
</comment>
<feature type="region of interest" description="Disordered" evidence="1">
    <location>
        <begin position="20"/>
        <end position="145"/>
    </location>
</feature>
<feature type="compositionally biased region" description="Basic and acidic residues" evidence="1">
    <location>
        <begin position="86"/>
        <end position="101"/>
    </location>
</feature>